<sequence length="47" mass="5411">MLTQLSAEILEIDATVYTANIQKHLVNGVLLNAWRQLFQVNHDPVRH</sequence>
<proteinExistence type="predicted"/>
<dbReference type="EMBL" id="CQPD01000013">
    <property type="protein sequence ID" value="CNU03092.1"/>
    <property type="molecule type" value="Genomic_DNA"/>
</dbReference>
<gene>
    <name evidence="2" type="ORF">ERS008198_04076</name>
    <name evidence="1" type="ORF">ERS008207_01650</name>
</gene>
<evidence type="ECO:0000313" key="3">
    <source>
        <dbReference type="Proteomes" id="UP000041314"/>
    </source>
</evidence>
<dbReference type="Proteomes" id="UP000041314">
    <property type="component" value="Unassembled WGS sequence"/>
</dbReference>
<accession>A0A655C9D5</accession>
<evidence type="ECO:0000313" key="1">
    <source>
        <dbReference type="EMBL" id="CNU03092.1"/>
    </source>
</evidence>
<dbReference type="EMBL" id="CQPA01000047">
    <property type="protein sequence ID" value="CNU99407.1"/>
    <property type="molecule type" value="Genomic_DNA"/>
</dbReference>
<evidence type="ECO:0000313" key="2">
    <source>
        <dbReference type="EMBL" id="CNU99407.1"/>
    </source>
</evidence>
<name>A0A655C9D5_SALET</name>
<dbReference type="AlphaFoldDB" id="A0A655C9D5"/>
<protein>
    <submittedName>
        <fullName evidence="1">Uncharacterized protein</fullName>
    </submittedName>
</protein>
<organism evidence="1 4">
    <name type="scientific">Salmonella enterica subsp. enterica serovar Bovismorbificans</name>
    <dbReference type="NCBI Taxonomy" id="58097"/>
    <lineage>
        <taxon>Bacteria</taxon>
        <taxon>Pseudomonadati</taxon>
        <taxon>Pseudomonadota</taxon>
        <taxon>Gammaproteobacteria</taxon>
        <taxon>Enterobacterales</taxon>
        <taxon>Enterobacteriaceae</taxon>
        <taxon>Salmonella</taxon>
    </lineage>
</organism>
<reference evidence="3 4" key="1">
    <citation type="submission" date="2015-03" db="EMBL/GenBank/DDBJ databases">
        <authorList>
            <consortium name="Pathogen Informatics"/>
        </authorList>
    </citation>
    <scope>NUCLEOTIDE SEQUENCE [LARGE SCALE GENOMIC DNA]</scope>
    <source>
        <strain evidence="2 3">A1104</strain>
        <strain evidence="1 4">D4891</strain>
    </source>
</reference>
<evidence type="ECO:0000313" key="4">
    <source>
        <dbReference type="Proteomes" id="UP000042394"/>
    </source>
</evidence>
<dbReference type="Proteomes" id="UP000042394">
    <property type="component" value="Unassembled WGS sequence"/>
</dbReference>